<dbReference type="PANTHER" id="PTHR11461:SF211">
    <property type="entry name" value="GH10112P-RELATED"/>
    <property type="match status" value="1"/>
</dbReference>
<dbReference type="GeneID" id="73044076"/>
<accession>A0ABD5Q3A1</accession>
<evidence type="ECO:0000313" key="4">
    <source>
        <dbReference type="EMBL" id="MFC4825212.1"/>
    </source>
</evidence>
<dbReference type="CDD" id="cd19590">
    <property type="entry name" value="serpin_thermopin-like"/>
    <property type="match status" value="1"/>
</dbReference>
<dbReference type="Proteomes" id="UP001595945">
    <property type="component" value="Unassembled WGS sequence"/>
</dbReference>
<organism evidence="4 5">
    <name type="scientific">Halorussus aquaticus</name>
    <dbReference type="NCBI Taxonomy" id="2953748"/>
    <lineage>
        <taxon>Archaea</taxon>
        <taxon>Methanobacteriati</taxon>
        <taxon>Methanobacteriota</taxon>
        <taxon>Stenosarchaea group</taxon>
        <taxon>Halobacteria</taxon>
        <taxon>Halobacteriales</taxon>
        <taxon>Haladaptataceae</taxon>
        <taxon>Halorussus</taxon>
    </lineage>
</organism>
<evidence type="ECO:0000256" key="2">
    <source>
        <dbReference type="SAM" id="MobiDB-lite"/>
    </source>
</evidence>
<dbReference type="AlphaFoldDB" id="A0ABD5Q3A1"/>
<evidence type="ECO:0000313" key="5">
    <source>
        <dbReference type="Proteomes" id="UP001595945"/>
    </source>
</evidence>
<feature type="compositionally biased region" description="Acidic residues" evidence="2">
    <location>
        <begin position="146"/>
        <end position="155"/>
    </location>
</feature>
<dbReference type="RefSeq" id="WP_254269093.1">
    <property type="nucleotide sequence ID" value="NZ_CP100400.1"/>
</dbReference>
<sequence length="453" mass="48598">MDRRHLLASLAAAGAAGLAGCVSADSAPSAGTGPDPASVPETSVPEDVDAPTESYVAGNADFGLALLDRLADDAPNQNRFVSPYSLGVALAMTYAGTRGETRTNVAETMRFSPTGEDLHRSVAALRAALPLGDGDESAPQTTTGETTDETGETGNEDGAAFRFVGANALWGQEEFPFREAFLGTLERHYGAGLGRADFAETPDEARQAINGWVADRTREKIPELFPEGTIDHRTRLVLANAVYFRANWAETFDEEDTEPREFTTLDGTNVEAPTMHQSERFPFADVDGVKVLELPYAGEDADMTLLLPPRDEFREFERGLDAARLGELLDATETREVEVRLPKFEFRSSLELSERLEAMGMTTAFTRSANLDGMADGDADANLKLGSVVHEAYVGVDEQGTEAAAATGVEAEFTAAAPDPATFAADRPFLFAIRHRPTNAPLFLGRVADPTAD</sequence>
<dbReference type="InterPro" id="IPR000215">
    <property type="entry name" value="Serpin_fam"/>
</dbReference>
<feature type="region of interest" description="Disordered" evidence="2">
    <location>
        <begin position="131"/>
        <end position="155"/>
    </location>
</feature>
<dbReference type="SUPFAM" id="SSF56574">
    <property type="entry name" value="Serpins"/>
    <property type="match status" value="1"/>
</dbReference>
<comment type="similarity">
    <text evidence="1">Belongs to the serpin family.</text>
</comment>
<keyword evidence="5" id="KW-1185">Reference proteome</keyword>
<dbReference type="Pfam" id="PF00079">
    <property type="entry name" value="Serpin"/>
    <property type="match status" value="1"/>
</dbReference>
<dbReference type="SMART" id="SM00093">
    <property type="entry name" value="SERPIN"/>
    <property type="match status" value="1"/>
</dbReference>
<feature type="domain" description="Serpin" evidence="3">
    <location>
        <begin position="64"/>
        <end position="450"/>
    </location>
</feature>
<dbReference type="InterPro" id="IPR023796">
    <property type="entry name" value="Serpin_dom"/>
</dbReference>
<dbReference type="PROSITE" id="PS51257">
    <property type="entry name" value="PROKAR_LIPOPROTEIN"/>
    <property type="match status" value="1"/>
</dbReference>
<dbReference type="PANTHER" id="PTHR11461">
    <property type="entry name" value="SERINE PROTEASE INHIBITOR, SERPIN"/>
    <property type="match status" value="1"/>
</dbReference>
<name>A0ABD5Q3A1_9EURY</name>
<dbReference type="InterPro" id="IPR042185">
    <property type="entry name" value="Serpin_sf_2"/>
</dbReference>
<dbReference type="InterPro" id="IPR023795">
    <property type="entry name" value="Serpin_CS"/>
</dbReference>
<dbReference type="InterPro" id="IPR036186">
    <property type="entry name" value="Serpin_sf"/>
</dbReference>
<reference evidence="4 5" key="1">
    <citation type="journal article" date="2019" name="Int. J. Syst. Evol. Microbiol.">
        <title>The Global Catalogue of Microorganisms (GCM) 10K type strain sequencing project: providing services to taxonomists for standard genome sequencing and annotation.</title>
        <authorList>
            <consortium name="The Broad Institute Genomics Platform"/>
            <consortium name="The Broad Institute Genome Sequencing Center for Infectious Disease"/>
            <person name="Wu L."/>
            <person name="Ma J."/>
        </authorList>
    </citation>
    <scope>NUCLEOTIDE SEQUENCE [LARGE SCALE GENOMIC DNA]</scope>
    <source>
        <strain evidence="4 5">XZYJ18</strain>
    </source>
</reference>
<evidence type="ECO:0000256" key="1">
    <source>
        <dbReference type="RuleBase" id="RU000411"/>
    </source>
</evidence>
<feature type="region of interest" description="Disordered" evidence="2">
    <location>
        <begin position="26"/>
        <end position="48"/>
    </location>
</feature>
<proteinExistence type="inferred from homology"/>
<gene>
    <name evidence="4" type="ORF">ACFO9K_13190</name>
</gene>
<dbReference type="EMBL" id="JBHSHT010000002">
    <property type="protein sequence ID" value="MFC4825212.1"/>
    <property type="molecule type" value="Genomic_DNA"/>
</dbReference>
<evidence type="ECO:0000259" key="3">
    <source>
        <dbReference type="SMART" id="SM00093"/>
    </source>
</evidence>
<protein>
    <submittedName>
        <fullName evidence="4">Serpin family protein</fullName>
    </submittedName>
</protein>
<dbReference type="Gene3D" id="2.30.39.10">
    <property type="entry name" value="Alpha-1-antitrypsin, domain 1"/>
    <property type="match status" value="1"/>
</dbReference>
<dbReference type="Gene3D" id="3.30.497.10">
    <property type="entry name" value="Antithrombin, subunit I, domain 2"/>
    <property type="match status" value="1"/>
</dbReference>
<dbReference type="PROSITE" id="PS00284">
    <property type="entry name" value="SERPIN"/>
    <property type="match status" value="1"/>
</dbReference>
<comment type="caution">
    <text evidence="4">The sequence shown here is derived from an EMBL/GenBank/DDBJ whole genome shotgun (WGS) entry which is preliminary data.</text>
</comment>
<dbReference type="InterPro" id="IPR042178">
    <property type="entry name" value="Serpin_sf_1"/>
</dbReference>